<dbReference type="SUPFAM" id="SSF109854">
    <property type="entry name" value="DinB/YfiT-like putative metalloenzymes"/>
    <property type="match status" value="1"/>
</dbReference>
<keyword evidence="5" id="KW-1185">Reference proteome</keyword>
<evidence type="ECO:0000256" key="2">
    <source>
        <dbReference type="ARBA" id="ARBA00022723"/>
    </source>
</evidence>
<dbReference type="Proteomes" id="UP000242560">
    <property type="component" value="Unassembled WGS sequence"/>
</dbReference>
<evidence type="ECO:0000313" key="5">
    <source>
        <dbReference type="Proteomes" id="UP000242560"/>
    </source>
</evidence>
<dbReference type="AlphaFoldDB" id="A0A1I3LWR1"/>
<gene>
    <name evidence="4" type="ORF">SAMN05421638_1383</name>
</gene>
<dbReference type="EMBL" id="FORQ01000002">
    <property type="protein sequence ID" value="SFI89211.1"/>
    <property type="molecule type" value="Genomic_DNA"/>
</dbReference>
<feature type="binding site" evidence="3">
    <location>
        <position position="47"/>
    </location>
    <ligand>
        <name>a divalent metal cation</name>
        <dbReference type="ChEBI" id="CHEBI:60240"/>
    </ligand>
</feature>
<evidence type="ECO:0000256" key="1">
    <source>
        <dbReference type="ARBA" id="ARBA00008635"/>
    </source>
</evidence>
<protein>
    <submittedName>
        <fullName evidence="4">DinB family protein</fullName>
    </submittedName>
</protein>
<dbReference type="Pfam" id="PF05163">
    <property type="entry name" value="DinB"/>
    <property type="match status" value="1"/>
</dbReference>
<dbReference type="RefSeq" id="WP_089819678.1">
    <property type="nucleotide sequence ID" value="NZ_FORQ01000002.1"/>
</dbReference>
<evidence type="ECO:0000313" key="4">
    <source>
        <dbReference type="EMBL" id="SFI89211.1"/>
    </source>
</evidence>
<name>A0A1I3LWR1_9FLAO</name>
<dbReference type="GO" id="GO:0046872">
    <property type="term" value="F:metal ion binding"/>
    <property type="evidence" value="ECO:0007669"/>
    <property type="project" value="UniProtKB-KW"/>
</dbReference>
<feature type="binding site" evidence="3">
    <location>
        <position position="137"/>
    </location>
    <ligand>
        <name>a divalent metal cation</name>
        <dbReference type="ChEBI" id="CHEBI:60240"/>
    </ligand>
</feature>
<sequence>METLPLLKQEFEQEYETTKKFLEIFPEGKNDYSPHEKSMKLMSLATHIVEIFGWPEVVMKTEKIDFAAGDYKPTILLNRKELQQKFEEVSAISREILETSKEDDLTGKWSMNMGELVLAEFDKYGAIRHALNQIVHHRAQLGVYYRLNDIPLPASYGPSADHETF</sequence>
<dbReference type="InterPro" id="IPR034660">
    <property type="entry name" value="DinB/YfiT-like"/>
</dbReference>
<evidence type="ECO:0000256" key="3">
    <source>
        <dbReference type="PIRSR" id="PIRSR607837-1"/>
    </source>
</evidence>
<dbReference type="InterPro" id="IPR007837">
    <property type="entry name" value="DinB"/>
</dbReference>
<reference evidence="5" key="1">
    <citation type="submission" date="2016-10" db="EMBL/GenBank/DDBJ databases">
        <authorList>
            <person name="Varghese N."/>
            <person name="Submissions S."/>
        </authorList>
    </citation>
    <scope>NUCLEOTIDE SEQUENCE [LARGE SCALE GENOMIC DNA]</scope>
    <source>
        <strain evidence="5">DSM 22251</strain>
    </source>
</reference>
<comment type="similarity">
    <text evidence="1">Belongs to the DinB family.</text>
</comment>
<organism evidence="4 5">
    <name type="scientific">Kaistella treverensis</name>
    <dbReference type="NCBI Taxonomy" id="631455"/>
    <lineage>
        <taxon>Bacteria</taxon>
        <taxon>Pseudomonadati</taxon>
        <taxon>Bacteroidota</taxon>
        <taxon>Flavobacteriia</taxon>
        <taxon>Flavobacteriales</taxon>
        <taxon>Weeksellaceae</taxon>
        <taxon>Chryseobacterium group</taxon>
        <taxon>Kaistella</taxon>
    </lineage>
</organism>
<proteinExistence type="inferred from homology"/>
<accession>A0A1I3LWR1</accession>
<dbReference type="Gene3D" id="1.20.120.450">
    <property type="entry name" value="dinb family like domain"/>
    <property type="match status" value="1"/>
</dbReference>
<keyword evidence="2 3" id="KW-0479">Metal-binding</keyword>